<dbReference type="PROSITE" id="PS51257">
    <property type="entry name" value="PROKAR_LIPOPROTEIN"/>
    <property type="match status" value="1"/>
</dbReference>
<accession>A0A4Z2G5T4</accession>
<protein>
    <submittedName>
        <fullName evidence="1">Uncharacterized protein</fullName>
    </submittedName>
</protein>
<dbReference type="AlphaFoldDB" id="A0A4Z2G5T4"/>
<evidence type="ECO:0000313" key="1">
    <source>
        <dbReference type="EMBL" id="TNN48928.1"/>
    </source>
</evidence>
<sequence length="101" mass="11285">MNDVMKENIVLNAMTCGCIPDVGTETETREYQLGSRCASGVELCSPGACRGQRSQERRRWSGGPDSQWRLLGHEEGFTHTGESRGYTLKSEQQYNCCFVTT</sequence>
<evidence type="ECO:0000313" key="2">
    <source>
        <dbReference type="Proteomes" id="UP000314294"/>
    </source>
</evidence>
<comment type="caution">
    <text evidence="1">The sequence shown here is derived from an EMBL/GenBank/DDBJ whole genome shotgun (WGS) entry which is preliminary data.</text>
</comment>
<organism evidence="1 2">
    <name type="scientific">Liparis tanakae</name>
    <name type="common">Tanaka's snailfish</name>
    <dbReference type="NCBI Taxonomy" id="230148"/>
    <lineage>
        <taxon>Eukaryota</taxon>
        <taxon>Metazoa</taxon>
        <taxon>Chordata</taxon>
        <taxon>Craniata</taxon>
        <taxon>Vertebrata</taxon>
        <taxon>Euteleostomi</taxon>
        <taxon>Actinopterygii</taxon>
        <taxon>Neopterygii</taxon>
        <taxon>Teleostei</taxon>
        <taxon>Neoteleostei</taxon>
        <taxon>Acanthomorphata</taxon>
        <taxon>Eupercaria</taxon>
        <taxon>Perciformes</taxon>
        <taxon>Cottioidei</taxon>
        <taxon>Cottales</taxon>
        <taxon>Liparidae</taxon>
        <taxon>Liparis</taxon>
    </lineage>
</organism>
<name>A0A4Z2G5T4_9TELE</name>
<gene>
    <name evidence="1" type="ORF">EYF80_040871</name>
</gene>
<dbReference type="Proteomes" id="UP000314294">
    <property type="component" value="Unassembled WGS sequence"/>
</dbReference>
<dbReference type="EMBL" id="SRLO01000676">
    <property type="protein sequence ID" value="TNN48928.1"/>
    <property type="molecule type" value="Genomic_DNA"/>
</dbReference>
<proteinExistence type="predicted"/>
<reference evidence="1 2" key="1">
    <citation type="submission" date="2019-03" db="EMBL/GenBank/DDBJ databases">
        <title>First draft genome of Liparis tanakae, snailfish: a comprehensive survey of snailfish specific genes.</title>
        <authorList>
            <person name="Kim W."/>
            <person name="Song I."/>
            <person name="Jeong J.-H."/>
            <person name="Kim D."/>
            <person name="Kim S."/>
            <person name="Ryu S."/>
            <person name="Song J.Y."/>
            <person name="Lee S.K."/>
        </authorList>
    </citation>
    <scope>NUCLEOTIDE SEQUENCE [LARGE SCALE GENOMIC DNA]</scope>
    <source>
        <tissue evidence="1">Muscle</tissue>
    </source>
</reference>
<keyword evidence="2" id="KW-1185">Reference proteome</keyword>